<evidence type="ECO:0000313" key="2">
    <source>
        <dbReference type="EMBL" id="MSS13935.1"/>
    </source>
</evidence>
<keyword evidence="1" id="KW-0732">Signal</keyword>
<protein>
    <recommendedName>
        <fullName evidence="4">BIG2 domain-containing protein</fullName>
    </recommendedName>
</protein>
<feature type="signal peptide" evidence="1">
    <location>
        <begin position="1"/>
        <end position="27"/>
    </location>
</feature>
<dbReference type="EMBL" id="VULZ01000002">
    <property type="protein sequence ID" value="MSS13935.1"/>
    <property type="molecule type" value="Genomic_DNA"/>
</dbReference>
<comment type="caution">
    <text evidence="2">The sequence shown here is derived from an EMBL/GenBank/DDBJ whole genome shotgun (WGS) entry which is preliminary data.</text>
</comment>
<sequence length="375" mass="41576">MENKGKVRRLLFLTAILTMLMAGCTYAASLSSRTYTLSPQGYIAWSDFSVPSSETVTINISSSTVNKAGLTQKTLSALKYEILNLSNGTVAGTYTRYGAQRYVQVKSSRYQVYDRISVTLPAGSYRFRVTDTEAVRQPLLVSYAVTDNRAEAGPSYILSSEITVSAGKTVLVPTRNNQGALVKVSSAKSSNTKVAKVAVSGTNLSVTGVSAGTCSISVTYQKKVRTFKVTVQTRKPEFQAYIKSISKNRKYMYVRIHNAGDKTISFYSAYAAEYTVNKSDNNSAASEKIAKLKMASQKRVDIQPGKWATVKLMRRSGLFPSRSLFSKEIRLRFRYEGIKYTAAIEDSWLDGQYHLRKVTAPWYPAYSARNNFRAA</sequence>
<keyword evidence="3" id="KW-1185">Reference proteome</keyword>
<reference evidence="2 3" key="1">
    <citation type="submission" date="2019-08" db="EMBL/GenBank/DDBJ databases">
        <title>In-depth cultivation of the pig gut microbiome towards novel bacterial diversity and tailored functional studies.</title>
        <authorList>
            <person name="Wylensek D."/>
            <person name="Hitch T.C.A."/>
            <person name="Clavel T."/>
        </authorList>
    </citation>
    <scope>NUCLEOTIDE SEQUENCE [LARGE SCALE GENOMIC DNA]</scope>
    <source>
        <strain evidence="2 3">Oil+RF-744-WCA-WT-11</strain>
    </source>
</reference>
<dbReference type="Gene3D" id="2.60.40.1080">
    <property type="match status" value="1"/>
</dbReference>
<dbReference type="RefSeq" id="WP_154522717.1">
    <property type="nucleotide sequence ID" value="NZ_VULZ01000002.1"/>
</dbReference>
<evidence type="ECO:0008006" key="4">
    <source>
        <dbReference type="Google" id="ProtNLM"/>
    </source>
</evidence>
<feature type="chain" id="PRO_5026991314" description="BIG2 domain-containing protein" evidence="1">
    <location>
        <begin position="28"/>
        <end position="375"/>
    </location>
</feature>
<dbReference type="Proteomes" id="UP000481852">
    <property type="component" value="Unassembled WGS sequence"/>
</dbReference>
<evidence type="ECO:0000256" key="1">
    <source>
        <dbReference type="SAM" id="SignalP"/>
    </source>
</evidence>
<dbReference type="PROSITE" id="PS51257">
    <property type="entry name" value="PROKAR_LIPOPROTEIN"/>
    <property type="match status" value="1"/>
</dbReference>
<proteinExistence type="predicted"/>
<dbReference type="AlphaFoldDB" id="A0A6L5X2T5"/>
<gene>
    <name evidence="2" type="ORF">FYJ35_02575</name>
</gene>
<evidence type="ECO:0000313" key="3">
    <source>
        <dbReference type="Proteomes" id="UP000481852"/>
    </source>
</evidence>
<name>A0A6L5X2T5_9FIRM</name>
<accession>A0A6L5X2T5</accession>
<organism evidence="2 3">
    <name type="scientific">Porcincola intestinalis</name>
    <dbReference type="NCBI Taxonomy" id="2606632"/>
    <lineage>
        <taxon>Bacteria</taxon>
        <taxon>Bacillati</taxon>
        <taxon>Bacillota</taxon>
        <taxon>Clostridia</taxon>
        <taxon>Lachnospirales</taxon>
        <taxon>Lachnospiraceae</taxon>
        <taxon>Porcincola</taxon>
    </lineage>
</organism>